<dbReference type="InterPro" id="IPR037257">
    <property type="entry name" value="T2SS_E_N_sf"/>
</dbReference>
<dbReference type="PANTHER" id="PTHR43867:SF2">
    <property type="entry name" value="CELLULOSE SYNTHASE CATALYTIC SUBUNIT A [UDP-FORMING]"/>
    <property type="match status" value="1"/>
</dbReference>
<keyword evidence="5 8" id="KW-1133">Transmembrane helix</keyword>
<name>A0A1Y5S8S3_9RHOB</name>
<feature type="transmembrane region" description="Helical" evidence="8">
    <location>
        <begin position="201"/>
        <end position="218"/>
    </location>
</feature>
<comment type="subcellular location">
    <subcellularLocation>
        <location evidence="1">Membrane</location>
        <topology evidence="1">Multi-pass membrane protein</topology>
    </subcellularLocation>
</comment>
<organism evidence="10 11">
    <name type="scientific">Aquimixticola soesokkakensis</name>
    <dbReference type="NCBI Taxonomy" id="1519096"/>
    <lineage>
        <taxon>Bacteria</taxon>
        <taxon>Pseudomonadati</taxon>
        <taxon>Pseudomonadota</taxon>
        <taxon>Alphaproteobacteria</taxon>
        <taxon>Rhodobacterales</taxon>
        <taxon>Paracoccaceae</taxon>
        <taxon>Aquimixticola</taxon>
    </lineage>
</organism>
<evidence type="ECO:0000256" key="8">
    <source>
        <dbReference type="SAM" id="Phobius"/>
    </source>
</evidence>
<keyword evidence="2 10" id="KW-0328">Glycosyltransferase</keyword>
<dbReference type="InterPro" id="IPR050321">
    <property type="entry name" value="Glycosyltr_2/OpgH_subfam"/>
</dbReference>
<evidence type="ECO:0000259" key="9">
    <source>
        <dbReference type="Pfam" id="PF05157"/>
    </source>
</evidence>
<dbReference type="AlphaFoldDB" id="A0A1Y5S8S3"/>
<evidence type="ECO:0000256" key="2">
    <source>
        <dbReference type="ARBA" id="ARBA00022676"/>
    </source>
</evidence>
<dbReference type="GO" id="GO:0016757">
    <property type="term" value="F:glycosyltransferase activity"/>
    <property type="evidence" value="ECO:0007669"/>
    <property type="project" value="UniProtKB-KW"/>
</dbReference>
<dbReference type="Pfam" id="PF05157">
    <property type="entry name" value="MshEN"/>
    <property type="match status" value="1"/>
</dbReference>
<gene>
    <name evidence="10" type="ORF">AQS8620_01183</name>
</gene>
<dbReference type="GO" id="GO:0016020">
    <property type="term" value="C:membrane"/>
    <property type="evidence" value="ECO:0007669"/>
    <property type="project" value="UniProtKB-SubCell"/>
</dbReference>
<dbReference type="InterPro" id="IPR029044">
    <property type="entry name" value="Nucleotide-diphossugar_trans"/>
</dbReference>
<evidence type="ECO:0000256" key="6">
    <source>
        <dbReference type="ARBA" id="ARBA00023136"/>
    </source>
</evidence>
<dbReference type="RefSeq" id="WP_085835931.1">
    <property type="nucleotide sequence ID" value="NZ_FWFS01000004.1"/>
</dbReference>
<sequence length="772" mass="85725">MNPETPANKAEQDGLPRPLGRVPYLTPVAAAPEPRRGRKPLGQILVERGDLSADDLVRATQMRAREQARFGDILLAHDMVSEAALYAALSVQFGVELADFAAHPPDVRLIDQFGTDRCLRFGMMPWRRIGKVTVIATARPDDFDRHRDVLEAQFGAVRFAVSSESALQKALLSSRKRSLAAAAEIRVATHESCRDIKKMPAIRLISGFALMLVALGIASPRGLFLVLTLWAVLTLVANSGLKLAAAILRFSVVGRGEARAQPDVVPIGRLPTVSIMVPLFKEREIAGRLVRRLSRIEYPRELLDICLVVEEDDTITQAAVAATRLPRWMRMIVVPRGRVKTKPRALNYALDFCRGSIIGVYDAEDAPAADQISRVVSHFDQCAPNVACLQGVLDFYNSHTNWLSRCFTVEYATWFRVVLPGLERMGLVVPLGGTTLFFRRDALEELGGWDAHNVTEDADLGIRLARHGYRTELIDTVTQEEANCRWWPWVKQRSRWLKGYGMTWAVHMRDPVKLWRDLGAWRFFGVQCLFLGTLSQFVLAPALWSFWLVMFGLPHPLRGMLPDWAFILLGATFLASEVLTISVGILAVARHEHKGLWRWVPTLHLYFPLGTLAALKGLGEIITKPYYWDKTAHGLHDIALPFEEDAPAQLPHTGPLLLINPVLIPPLSPPELAPAPLQLVTGRARKGAVPRKTAQGLDHAAARLTYLAPAEAATRRTLDKDAPFDHYPQGWAIAAEQRATFTAAVSFDITHVTITPQPDDAPDEPPENSDPP</sequence>
<dbReference type="InterPro" id="IPR007831">
    <property type="entry name" value="T2SS_GspE_N"/>
</dbReference>
<dbReference type="PANTHER" id="PTHR43867">
    <property type="entry name" value="CELLULOSE SYNTHASE CATALYTIC SUBUNIT A [UDP-FORMING]"/>
    <property type="match status" value="1"/>
</dbReference>
<dbReference type="SUPFAM" id="SSF53448">
    <property type="entry name" value="Nucleotide-diphospho-sugar transferases"/>
    <property type="match status" value="1"/>
</dbReference>
<keyword evidence="4 8" id="KW-0812">Transmembrane</keyword>
<protein>
    <submittedName>
        <fullName evidence="10">Beta-monoglucosyldiacylglycerol synthase</fullName>
        <ecNumber evidence="10">2.4.1.-</ecNumber>
    </submittedName>
</protein>
<evidence type="ECO:0000256" key="1">
    <source>
        <dbReference type="ARBA" id="ARBA00004141"/>
    </source>
</evidence>
<feature type="region of interest" description="Disordered" evidence="7">
    <location>
        <begin position="1"/>
        <end position="42"/>
    </location>
</feature>
<dbReference type="OrthoDB" id="7431422at2"/>
<keyword evidence="6 8" id="KW-0472">Membrane</keyword>
<feature type="compositionally biased region" description="Acidic residues" evidence="7">
    <location>
        <begin position="760"/>
        <end position="772"/>
    </location>
</feature>
<evidence type="ECO:0000256" key="4">
    <source>
        <dbReference type="ARBA" id="ARBA00022692"/>
    </source>
</evidence>
<feature type="transmembrane region" description="Helical" evidence="8">
    <location>
        <begin position="523"/>
        <end position="544"/>
    </location>
</feature>
<feature type="transmembrane region" description="Helical" evidence="8">
    <location>
        <begin position="224"/>
        <end position="245"/>
    </location>
</feature>
<keyword evidence="3 10" id="KW-0808">Transferase</keyword>
<dbReference type="Proteomes" id="UP000193862">
    <property type="component" value="Unassembled WGS sequence"/>
</dbReference>
<accession>A0A1Y5S8S3</accession>
<dbReference type="Gene3D" id="3.90.550.10">
    <property type="entry name" value="Spore Coat Polysaccharide Biosynthesis Protein SpsA, Chain A"/>
    <property type="match status" value="1"/>
</dbReference>
<reference evidence="10 11" key="1">
    <citation type="submission" date="2017-03" db="EMBL/GenBank/DDBJ databases">
        <authorList>
            <person name="Afonso C.L."/>
            <person name="Miller P.J."/>
            <person name="Scott M.A."/>
            <person name="Spackman E."/>
            <person name="Goraichik I."/>
            <person name="Dimitrov K.M."/>
            <person name="Suarez D.L."/>
            <person name="Swayne D.E."/>
        </authorList>
    </citation>
    <scope>NUCLEOTIDE SEQUENCE [LARGE SCALE GENOMIC DNA]</scope>
    <source>
        <strain evidence="10 11">CECT 8620</strain>
    </source>
</reference>
<evidence type="ECO:0000313" key="11">
    <source>
        <dbReference type="Proteomes" id="UP000193862"/>
    </source>
</evidence>
<evidence type="ECO:0000256" key="3">
    <source>
        <dbReference type="ARBA" id="ARBA00022679"/>
    </source>
</evidence>
<feature type="region of interest" description="Disordered" evidence="7">
    <location>
        <begin position="753"/>
        <end position="772"/>
    </location>
</feature>
<dbReference type="SUPFAM" id="SSF160246">
    <property type="entry name" value="EspE N-terminal domain-like"/>
    <property type="match status" value="1"/>
</dbReference>
<evidence type="ECO:0000256" key="7">
    <source>
        <dbReference type="SAM" id="MobiDB-lite"/>
    </source>
</evidence>
<proteinExistence type="predicted"/>
<dbReference type="EC" id="2.4.1.-" evidence="10"/>
<evidence type="ECO:0000256" key="5">
    <source>
        <dbReference type="ARBA" id="ARBA00022989"/>
    </source>
</evidence>
<feature type="transmembrane region" description="Helical" evidence="8">
    <location>
        <begin position="564"/>
        <end position="589"/>
    </location>
</feature>
<keyword evidence="11" id="KW-1185">Reference proteome</keyword>
<feature type="domain" description="Type II secretion system protein GspE N-terminal" evidence="9">
    <location>
        <begin position="93"/>
        <end position="171"/>
    </location>
</feature>
<dbReference type="EMBL" id="FWFS01000004">
    <property type="protein sequence ID" value="SLN35031.1"/>
    <property type="molecule type" value="Genomic_DNA"/>
</dbReference>
<dbReference type="Pfam" id="PF13641">
    <property type="entry name" value="Glyco_tranf_2_3"/>
    <property type="match status" value="1"/>
</dbReference>
<evidence type="ECO:0000313" key="10">
    <source>
        <dbReference type="EMBL" id="SLN35031.1"/>
    </source>
</evidence>